<evidence type="ECO:0000313" key="2">
    <source>
        <dbReference type="Proteomes" id="UP001057402"/>
    </source>
</evidence>
<evidence type="ECO:0000313" key="1">
    <source>
        <dbReference type="EMBL" id="KAI4373187.1"/>
    </source>
</evidence>
<sequence>MIRKEIEKLEEEYAHKQLGVRLQEAKDRSRKKLEELKLLEDSHYDYHKKATMQSEIGGLRERMEVTRKPWA</sequence>
<protein>
    <submittedName>
        <fullName evidence="1">Uncharacterized protein</fullName>
    </submittedName>
</protein>
<accession>A0ACB9R432</accession>
<organism evidence="1 2">
    <name type="scientific">Melastoma candidum</name>
    <dbReference type="NCBI Taxonomy" id="119954"/>
    <lineage>
        <taxon>Eukaryota</taxon>
        <taxon>Viridiplantae</taxon>
        <taxon>Streptophyta</taxon>
        <taxon>Embryophyta</taxon>
        <taxon>Tracheophyta</taxon>
        <taxon>Spermatophyta</taxon>
        <taxon>Magnoliopsida</taxon>
        <taxon>eudicotyledons</taxon>
        <taxon>Gunneridae</taxon>
        <taxon>Pentapetalae</taxon>
        <taxon>rosids</taxon>
        <taxon>malvids</taxon>
        <taxon>Myrtales</taxon>
        <taxon>Melastomataceae</taxon>
        <taxon>Melastomatoideae</taxon>
        <taxon>Melastomateae</taxon>
        <taxon>Melastoma</taxon>
    </lineage>
</organism>
<keyword evidence="2" id="KW-1185">Reference proteome</keyword>
<proteinExistence type="predicted"/>
<reference evidence="2" key="1">
    <citation type="journal article" date="2023" name="Front. Plant Sci.">
        <title>Chromosomal-level genome assembly of Melastoma candidum provides insights into trichome evolution.</title>
        <authorList>
            <person name="Zhong Y."/>
            <person name="Wu W."/>
            <person name="Sun C."/>
            <person name="Zou P."/>
            <person name="Liu Y."/>
            <person name="Dai S."/>
            <person name="Zhou R."/>
        </authorList>
    </citation>
    <scope>NUCLEOTIDE SEQUENCE [LARGE SCALE GENOMIC DNA]</scope>
</reference>
<dbReference type="EMBL" id="CM042883">
    <property type="protein sequence ID" value="KAI4373187.1"/>
    <property type="molecule type" value="Genomic_DNA"/>
</dbReference>
<comment type="caution">
    <text evidence="1">The sequence shown here is derived from an EMBL/GenBank/DDBJ whole genome shotgun (WGS) entry which is preliminary data.</text>
</comment>
<dbReference type="Proteomes" id="UP001057402">
    <property type="component" value="Chromosome 4"/>
</dbReference>
<gene>
    <name evidence="1" type="ORF">MLD38_011343</name>
</gene>
<name>A0ACB9R432_9MYRT</name>